<comment type="catalytic activity">
    <reaction evidence="21">
        <text>L-seryl-[protein] + ATP = O-phospho-L-seryl-[protein] + ADP + H(+)</text>
        <dbReference type="Rhea" id="RHEA:17989"/>
        <dbReference type="Rhea" id="RHEA-COMP:9863"/>
        <dbReference type="Rhea" id="RHEA-COMP:11604"/>
        <dbReference type="ChEBI" id="CHEBI:15378"/>
        <dbReference type="ChEBI" id="CHEBI:29999"/>
        <dbReference type="ChEBI" id="CHEBI:30616"/>
        <dbReference type="ChEBI" id="CHEBI:83421"/>
        <dbReference type="ChEBI" id="CHEBI:456216"/>
        <dbReference type="EC" id="2.7.11.1"/>
    </reaction>
</comment>
<dbReference type="SUPFAM" id="SSF52058">
    <property type="entry name" value="L domain-like"/>
    <property type="match status" value="2"/>
</dbReference>
<dbReference type="Proteomes" id="UP000504609">
    <property type="component" value="Unplaced"/>
</dbReference>
<dbReference type="KEGG" id="cmos:111438877"/>
<evidence type="ECO:0000256" key="12">
    <source>
        <dbReference type="ARBA" id="ARBA00022737"/>
    </source>
</evidence>
<keyword evidence="15" id="KW-0611">Plant defense</keyword>
<dbReference type="SUPFAM" id="SSF52540">
    <property type="entry name" value="P-loop containing nucleoside triphosphate hydrolases"/>
    <property type="match status" value="1"/>
</dbReference>
<dbReference type="PRINTS" id="PR00364">
    <property type="entry name" value="DISEASERSIST"/>
</dbReference>
<evidence type="ECO:0000256" key="6">
    <source>
        <dbReference type="ARBA" id="ARBA00022475"/>
    </source>
</evidence>
<keyword evidence="11" id="KW-0430">Lectin</keyword>
<evidence type="ECO:0000256" key="5">
    <source>
        <dbReference type="ARBA" id="ARBA00012513"/>
    </source>
</evidence>
<evidence type="ECO:0000256" key="20">
    <source>
        <dbReference type="ARBA" id="ARBA00047899"/>
    </source>
</evidence>
<dbReference type="GO" id="GO:0004674">
    <property type="term" value="F:protein serine/threonine kinase activity"/>
    <property type="evidence" value="ECO:0007669"/>
    <property type="project" value="UniProtKB-KW"/>
</dbReference>
<proteinExistence type="inferred from homology"/>
<dbReference type="CDD" id="cd06899">
    <property type="entry name" value="lectin_legume_LecRK_Arcelin_ConA"/>
    <property type="match status" value="1"/>
</dbReference>
<keyword evidence="27" id="KW-1185">Reference proteome</keyword>
<dbReference type="PANTHER" id="PTHR11017">
    <property type="entry name" value="LEUCINE-RICH REPEAT-CONTAINING PROTEIN"/>
    <property type="match status" value="1"/>
</dbReference>
<keyword evidence="8" id="KW-0433">Leucine-rich repeat</keyword>
<keyword evidence="18" id="KW-0520">NAD</keyword>
<feature type="region of interest" description="Disordered" evidence="23">
    <location>
        <begin position="1"/>
        <end position="22"/>
    </location>
</feature>
<dbReference type="InterPro" id="IPR058192">
    <property type="entry name" value="WHD_ROQ1-like"/>
</dbReference>
<evidence type="ECO:0000256" key="7">
    <source>
        <dbReference type="ARBA" id="ARBA00022527"/>
    </source>
</evidence>
<dbReference type="PANTHER" id="PTHR11017:SF570">
    <property type="entry name" value="DISEASE RESISTANCE PROTEIN (TIR-NBS CLASS)-RELATED"/>
    <property type="match status" value="1"/>
</dbReference>
<dbReference type="Gene3D" id="3.40.50.10140">
    <property type="entry name" value="Toll/interleukin-1 receptor homology (TIR) domain"/>
    <property type="match status" value="1"/>
</dbReference>
<dbReference type="CDD" id="cd14066">
    <property type="entry name" value="STKc_IRAK"/>
    <property type="match status" value="1"/>
</dbReference>
<dbReference type="SUPFAM" id="SSF52200">
    <property type="entry name" value="Toll/Interleukin receptor TIR domain"/>
    <property type="match status" value="1"/>
</dbReference>
<evidence type="ECO:0000256" key="3">
    <source>
        <dbReference type="ARBA" id="ARBA00008536"/>
    </source>
</evidence>
<evidence type="ECO:0000256" key="16">
    <source>
        <dbReference type="ARBA" id="ARBA00022840"/>
    </source>
</evidence>
<dbReference type="Gene3D" id="3.30.200.20">
    <property type="entry name" value="Phosphorylase Kinase, domain 1"/>
    <property type="match status" value="1"/>
</dbReference>
<dbReference type="SUPFAM" id="SSF56112">
    <property type="entry name" value="Protein kinase-like (PK-like)"/>
    <property type="match status" value="1"/>
</dbReference>
<evidence type="ECO:0000256" key="24">
    <source>
        <dbReference type="SAM" id="Phobius"/>
    </source>
</evidence>
<evidence type="ECO:0000256" key="14">
    <source>
        <dbReference type="ARBA" id="ARBA00022777"/>
    </source>
</evidence>
<keyword evidence="12" id="KW-0677">Repeat</keyword>
<evidence type="ECO:0000313" key="28">
    <source>
        <dbReference type="RefSeq" id="XP_022932471.1"/>
    </source>
</evidence>
<dbReference type="GO" id="GO:0006952">
    <property type="term" value="P:defense response"/>
    <property type="evidence" value="ECO:0007669"/>
    <property type="project" value="UniProtKB-KW"/>
</dbReference>
<feature type="binding site" evidence="22">
    <location>
        <position position="1420"/>
    </location>
    <ligand>
        <name>ATP</name>
        <dbReference type="ChEBI" id="CHEBI:30616"/>
    </ligand>
</feature>
<dbReference type="SMART" id="SM00369">
    <property type="entry name" value="LRR_TYP"/>
    <property type="match status" value="2"/>
</dbReference>
<evidence type="ECO:0000256" key="8">
    <source>
        <dbReference type="ARBA" id="ARBA00022614"/>
    </source>
</evidence>
<dbReference type="FunFam" id="2.60.120.200:FF:000112">
    <property type="entry name" value="L-type lectin-domain containing receptor kinase V.9"/>
    <property type="match status" value="1"/>
</dbReference>
<evidence type="ECO:0000256" key="17">
    <source>
        <dbReference type="ARBA" id="ARBA00022989"/>
    </source>
</evidence>
<comment type="similarity">
    <text evidence="3">In the N-terminal section; belongs to the leguminous lectin family.</text>
</comment>
<keyword evidence="13 22" id="KW-0547">Nucleotide-binding</keyword>
<dbReference type="InterPro" id="IPR036390">
    <property type="entry name" value="WH_DNA-bd_sf"/>
</dbReference>
<evidence type="ECO:0000259" key="26">
    <source>
        <dbReference type="PROSITE" id="PS50104"/>
    </source>
</evidence>
<dbReference type="Pfam" id="PF00139">
    <property type="entry name" value="Lectin_legB"/>
    <property type="match status" value="1"/>
</dbReference>
<dbReference type="Gene3D" id="1.10.8.430">
    <property type="entry name" value="Helical domain of apoptotic protease-activating factors"/>
    <property type="match status" value="1"/>
</dbReference>
<dbReference type="Pfam" id="PF01582">
    <property type="entry name" value="TIR"/>
    <property type="match status" value="1"/>
</dbReference>
<dbReference type="Pfam" id="PF00931">
    <property type="entry name" value="NB-ARC"/>
    <property type="match status" value="1"/>
</dbReference>
<comment type="subcellular location">
    <subcellularLocation>
        <location evidence="1">Cell membrane</location>
        <topology evidence="1">Single-pass type I membrane protein</topology>
    </subcellularLocation>
</comment>
<evidence type="ECO:0000256" key="21">
    <source>
        <dbReference type="ARBA" id="ARBA00048679"/>
    </source>
</evidence>
<evidence type="ECO:0000256" key="4">
    <source>
        <dbReference type="ARBA" id="ARBA00010217"/>
    </source>
</evidence>
<dbReference type="PROSITE" id="PS50104">
    <property type="entry name" value="TIR"/>
    <property type="match status" value="1"/>
</dbReference>
<dbReference type="InterPro" id="IPR003591">
    <property type="entry name" value="Leu-rich_rpt_typical-subtyp"/>
</dbReference>
<dbReference type="Pfam" id="PF00069">
    <property type="entry name" value="Pkinase"/>
    <property type="match status" value="1"/>
</dbReference>
<organism evidence="27 28">
    <name type="scientific">Cucurbita moschata</name>
    <name type="common">Winter crookneck squash</name>
    <name type="synonym">Cucurbita pepo var. moschata</name>
    <dbReference type="NCBI Taxonomy" id="3662"/>
    <lineage>
        <taxon>Eukaryota</taxon>
        <taxon>Viridiplantae</taxon>
        <taxon>Streptophyta</taxon>
        <taxon>Embryophyta</taxon>
        <taxon>Tracheophyta</taxon>
        <taxon>Spermatophyta</taxon>
        <taxon>Magnoliopsida</taxon>
        <taxon>eudicotyledons</taxon>
        <taxon>Gunneridae</taxon>
        <taxon>Pentapetalae</taxon>
        <taxon>rosids</taxon>
        <taxon>fabids</taxon>
        <taxon>Cucurbitales</taxon>
        <taxon>Cucurbitaceae</taxon>
        <taxon>Cucurbiteae</taxon>
        <taxon>Cucurbita</taxon>
    </lineage>
</organism>
<dbReference type="InterPro" id="IPR055414">
    <property type="entry name" value="LRR_R13L4/SHOC2-like"/>
</dbReference>
<dbReference type="PROSITE" id="PS00107">
    <property type="entry name" value="PROTEIN_KINASE_ATP"/>
    <property type="match status" value="1"/>
</dbReference>
<dbReference type="InterPro" id="IPR013320">
    <property type="entry name" value="ConA-like_dom_sf"/>
</dbReference>
<dbReference type="FunFam" id="3.30.200.20:FF:000178">
    <property type="entry name" value="serine/threonine-protein kinase PBS1-like"/>
    <property type="match status" value="1"/>
</dbReference>
<evidence type="ECO:0000256" key="13">
    <source>
        <dbReference type="ARBA" id="ARBA00022741"/>
    </source>
</evidence>
<keyword evidence="6" id="KW-1003">Cell membrane</keyword>
<dbReference type="GO" id="GO:0043531">
    <property type="term" value="F:ADP binding"/>
    <property type="evidence" value="ECO:0007669"/>
    <property type="project" value="InterPro"/>
</dbReference>
<comment type="similarity">
    <text evidence="4">In the C-terminal section; belongs to the protein kinase superfamily. Ser/Thr protein kinase family.</text>
</comment>
<feature type="transmembrane region" description="Helical" evidence="24">
    <location>
        <begin position="1337"/>
        <end position="1359"/>
    </location>
</feature>
<dbReference type="InterPro" id="IPR011009">
    <property type="entry name" value="Kinase-like_dom_sf"/>
</dbReference>
<feature type="domain" description="Protein kinase" evidence="25">
    <location>
        <begin position="1391"/>
        <end position="1671"/>
    </location>
</feature>
<evidence type="ECO:0000256" key="9">
    <source>
        <dbReference type="ARBA" id="ARBA00022679"/>
    </source>
</evidence>
<dbReference type="SUPFAM" id="SSF46785">
    <property type="entry name" value="Winged helix' DNA-binding domain"/>
    <property type="match status" value="1"/>
</dbReference>
<evidence type="ECO:0000256" key="23">
    <source>
        <dbReference type="SAM" id="MobiDB-lite"/>
    </source>
</evidence>
<keyword evidence="9" id="KW-0808">Transferase</keyword>
<dbReference type="Gene3D" id="3.80.10.10">
    <property type="entry name" value="Ribonuclease Inhibitor"/>
    <property type="match status" value="2"/>
</dbReference>
<evidence type="ECO:0000256" key="18">
    <source>
        <dbReference type="ARBA" id="ARBA00023027"/>
    </source>
</evidence>
<dbReference type="SMART" id="SM00220">
    <property type="entry name" value="S_TKc"/>
    <property type="match status" value="1"/>
</dbReference>
<evidence type="ECO:0000256" key="19">
    <source>
        <dbReference type="ARBA" id="ARBA00023136"/>
    </source>
</evidence>
<evidence type="ECO:0000313" key="27">
    <source>
        <dbReference type="Proteomes" id="UP000504609"/>
    </source>
</evidence>
<reference evidence="28" key="1">
    <citation type="submission" date="2025-08" db="UniProtKB">
        <authorList>
            <consortium name="RefSeq"/>
        </authorList>
    </citation>
    <scope>IDENTIFICATION</scope>
    <source>
        <tissue evidence="28">Young leaves</tissue>
    </source>
</reference>
<gene>
    <name evidence="28" type="primary">LOC111438877</name>
</gene>
<dbReference type="InterPro" id="IPR032675">
    <property type="entry name" value="LRR_dom_sf"/>
</dbReference>
<evidence type="ECO:0000259" key="25">
    <source>
        <dbReference type="PROSITE" id="PS50011"/>
    </source>
</evidence>
<dbReference type="InterPro" id="IPR001220">
    <property type="entry name" value="Legume_lectin_dom"/>
</dbReference>
<dbReference type="Pfam" id="PF23598">
    <property type="entry name" value="LRR_14"/>
    <property type="match status" value="1"/>
</dbReference>
<dbReference type="GO" id="GO:0007165">
    <property type="term" value="P:signal transduction"/>
    <property type="evidence" value="ECO:0007669"/>
    <property type="project" value="InterPro"/>
</dbReference>
<dbReference type="SUPFAM" id="SSF49899">
    <property type="entry name" value="Concanavalin A-like lectins/glucanases"/>
    <property type="match status" value="1"/>
</dbReference>
<dbReference type="EC" id="2.7.11.1" evidence="5"/>
<keyword evidence="7" id="KW-0723">Serine/threonine-protein kinase</keyword>
<dbReference type="RefSeq" id="XP_022932471.1">
    <property type="nucleotide sequence ID" value="XM_023076703.1"/>
</dbReference>
<dbReference type="GO" id="GO:0051707">
    <property type="term" value="P:response to other organism"/>
    <property type="evidence" value="ECO:0007669"/>
    <property type="project" value="UniProtKB-ARBA"/>
</dbReference>
<dbReference type="GO" id="GO:0030246">
    <property type="term" value="F:carbohydrate binding"/>
    <property type="evidence" value="ECO:0007669"/>
    <property type="project" value="UniProtKB-KW"/>
</dbReference>
<keyword evidence="19 24" id="KW-0472">Membrane</keyword>
<dbReference type="InterPro" id="IPR027417">
    <property type="entry name" value="P-loop_NTPase"/>
</dbReference>
<comment type="similarity">
    <text evidence="2">Belongs to the leguminous lectin family.</text>
</comment>
<keyword evidence="14" id="KW-0418">Kinase</keyword>
<comment type="catalytic activity">
    <reaction evidence="20">
        <text>L-threonyl-[protein] + ATP = O-phospho-L-threonyl-[protein] + ADP + H(+)</text>
        <dbReference type="Rhea" id="RHEA:46608"/>
        <dbReference type="Rhea" id="RHEA-COMP:11060"/>
        <dbReference type="Rhea" id="RHEA-COMP:11605"/>
        <dbReference type="ChEBI" id="CHEBI:15378"/>
        <dbReference type="ChEBI" id="CHEBI:30013"/>
        <dbReference type="ChEBI" id="CHEBI:30616"/>
        <dbReference type="ChEBI" id="CHEBI:61977"/>
        <dbReference type="ChEBI" id="CHEBI:456216"/>
        <dbReference type="EC" id="2.7.11.1"/>
    </reaction>
</comment>
<dbReference type="InterPro" id="IPR008271">
    <property type="entry name" value="Ser/Thr_kinase_AS"/>
</dbReference>
<dbReference type="InterPro" id="IPR042197">
    <property type="entry name" value="Apaf_helical"/>
</dbReference>
<feature type="domain" description="TIR" evidence="26">
    <location>
        <begin position="22"/>
        <end position="188"/>
    </location>
</feature>
<evidence type="ECO:0000256" key="1">
    <source>
        <dbReference type="ARBA" id="ARBA00004251"/>
    </source>
</evidence>
<dbReference type="PROSITE" id="PS00108">
    <property type="entry name" value="PROTEIN_KINASE_ST"/>
    <property type="match status" value="1"/>
</dbReference>
<dbReference type="GeneID" id="111438877"/>
<dbReference type="InterPro" id="IPR000719">
    <property type="entry name" value="Prot_kinase_dom"/>
</dbReference>
<feature type="transmembrane region" description="Helical" evidence="24">
    <location>
        <begin position="1057"/>
        <end position="1078"/>
    </location>
</feature>
<dbReference type="InterPro" id="IPR044974">
    <property type="entry name" value="Disease_R_plants"/>
</dbReference>
<protein>
    <recommendedName>
        <fullName evidence="5">non-specific serine/threonine protein kinase</fullName>
        <ecNumber evidence="5">2.7.11.1</ecNumber>
    </recommendedName>
</protein>
<dbReference type="InterPro" id="IPR035897">
    <property type="entry name" value="Toll_tir_struct_dom_sf"/>
</dbReference>
<keyword evidence="16 22" id="KW-0067">ATP-binding</keyword>
<dbReference type="InterPro" id="IPR002182">
    <property type="entry name" value="NB-ARC"/>
</dbReference>
<dbReference type="PROSITE" id="PS51450">
    <property type="entry name" value="LRR"/>
    <property type="match status" value="1"/>
</dbReference>
<dbReference type="Gene3D" id="2.60.120.200">
    <property type="match status" value="1"/>
</dbReference>
<dbReference type="InterPro" id="IPR017441">
    <property type="entry name" value="Protein_kinase_ATP_BS"/>
</dbReference>
<dbReference type="Gene3D" id="1.10.510.10">
    <property type="entry name" value="Transferase(Phosphotransferase) domain 1"/>
    <property type="match status" value="1"/>
</dbReference>
<evidence type="ECO:0000256" key="2">
    <source>
        <dbReference type="ARBA" id="ARBA00007606"/>
    </source>
</evidence>
<dbReference type="FunFam" id="3.40.50.10140:FF:000007">
    <property type="entry name" value="Disease resistance protein (TIR-NBS-LRR class)"/>
    <property type="match status" value="1"/>
</dbReference>
<evidence type="ECO:0000256" key="15">
    <source>
        <dbReference type="ARBA" id="ARBA00022821"/>
    </source>
</evidence>
<accession>A0A6J1EWG2</accession>
<dbReference type="Pfam" id="PF23282">
    <property type="entry name" value="WHD_ROQ1"/>
    <property type="match status" value="1"/>
</dbReference>
<name>A0A6J1EWG2_CUCMO</name>
<evidence type="ECO:0000256" key="10">
    <source>
        <dbReference type="ARBA" id="ARBA00022692"/>
    </source>
</evidence>
<dbReference type="Gene3D" id="3.40.50.300">
    <property type="entry name" value="P-loop containing nucleotide triphosphate hydrolases"/>
    <property type="match status" value="1"/>
</dbReference>
<sequence>MASSIAEKSAASSSSSSSSPRWSYDVFLSFRGEDTRKTITNHLYEALRRQGIVVFRDDDELERGKAIADVLIKAIEESRSTIVILSQRYADSKWCLRELAKIVHCKNTLGQTVLVVFHKINSFDVISPTGIYENFFIDHENNIKENFEEVQSWRYAMREVGGLFGWHVNDETETEKVQEIVKHVFNHLRPDLLSNDENLVGMNLRLSRINMLLGMGLDDVRFIGIWGMGGIGKTTIARALYKIVAREFHGSCILRNVRQALKNVGGLVSLQEKLLSMTLLKGKVRIKDGDGAAMIKENLRNQKVFVVLDDVDHVSQVKELIGGEECLGFGSRVIITTRDEGLLVSLGVDRRYNVESFNDEEALQLFCHEAFGVKSFKKGYLDLCMQFIKHAEGLPSELKVLGSSLHGRLVRSWEDAVKNLNVCLNKEVYENLKMSYDALEMQERRIFLDIACFLTGRSKDQVIDTFKSFGIDAADGLKILQEKSLITMHGNKIQVHNLLKKLGQEIFLEESSGKCSRLWRRKDVNHALRHSQGVEDIESIVLDLDEHGESHLNAKFFSSMTGLKVLLVHNVFLSGDLEYLSDKLRLLSWHGYPLRHLPSRFQPSELLELSLPNSCLENLWKGEKRLDKLKIINLSNSEFLIKTPNLSMVPNLERLVLNGCIRLQELHQSVGALKHLILLDLKDCKSLKRIPFNICFESLKILVLSGCSRLENFPEIVENMKLMTELHLDDTAIRELHQSIGKLTGLELLDLRNCNNLLTLPDSIGCMTSLKHLALGGCSKLDQIPYSLGNISCLKKLDVSGTSISHVPLSLRLLANLEVFNCEGLSRKFCYSFFPFWDTPRNYNSHSFGLKLMTCLSNFHSVKVLIFSDCKLVDGDLPNNLSCLSSLQFLDLSRNFFANLPNSLCQLINLRCLVLDNCSRLQSLPKLPLGLRYVLARNCVSLKEHYNQEDHRPISETEVMILSYPTSAEHRNSKMANLMQSKIYTAWENGQIMCGISFCFLEDSFGSEALKFQNFPIKPFNVHTALPSPSPCFFLSFLELIRAFFQRHMALPNPLAFLFIFLHIAAFSAESSLLYNGFSQGKRLVRDGAAVVMPSGALRLTNTSQNVIGHAFYPDAIHLINNTSLSSFSTTFVFAIKPSSPGHGGHVFAFTLAPSTKFEGAESGHFLGLFNRSNDGSVSNHIFAVEFDTVKGHDELKNSRGNDVGININGVVSVSSQHASYSYFNDTILDHILIDSGDPIAVWIEYDGSRKSASVFIGLLTDQKPEKPLLSCPIDLTPVLKEKMYVGFAASTGIETSSHYILGWSFAVNAPARPLRYSLLPIEPERQSHPRASNPQFMVIVLVSSILVIVGIVVLAFLFRKMRKAESLEDWEKDCPHRFSYKDLYTATNGFKDCQQIGIGGFGSVYKGSLRSTGAEIAVKRVKRNSSQGLKEFAAEIESLGRLRHKNLVNLQGWCKKNNDLLIVYDYISNGSLHSLLYHPIQNFVLNWEQRLNILKGIAAGLLYLHEDWEQVVIHRDVKPSNVLIDDDMNARLSDFGLSRQYDHNQVSHTTKVVGTIGYIPPELFRTGKASKSADVYAYGVVVLEVACGRKPLGSGQFVLVDWVMKLYETGNVVHVADPKLGSDYKVEEMEMVLKLGLLCTQWNPEARPCIRQVTRFLNGEDPLPALEPWAVYQALFESSSRSMAKEVSTMWNSSSSMSVGPISSASINIGR</sequence>
<dbReference type="InterPro" id="IPR001611">
    <property type="entry name" value="Leu-rich_rpt"/>
</dbReference>
<dbReference type="SMART" id="SM00255">
    <property type="entry name" value="TIR"/>
    <property type="match status" value="1"/>
</dbReference>
<dbReference type="InterPro" id="IPR000157">
    <property type="entry name" value="TIR_dom"/>
</dbReference>
<keyword evidence="10 24" id="KW-0812">Transmembrane</keyword>
<keyword evidence="17 24" id="KW-1133">Transmembrane helix</keyword>
<evidence type="ECO:0000256" key="22">
    <source>
        <dbReference type="PROSITE-ProRule" id="PRU10141"/>
    </source>
</evidence>
<dbReference type="GO" id="GO:0005886">
    <property type="term" value="C:plasma membrane"/>
    <property type="evidence" value="ECO:0007669"/>
    <property type="project" value="UniProtKB-SubCell"/>
</dbReference>
<feature type="compositionally biased region" description="Low complexity" evidence="23">
    <location>
        <begin position="1"/>
        <end position="19"/>
    </location>
</feature>
<dbReference type="FunFam" id="1.10.510.10:FF:000108">
    <property type="entry name" value="L-type lectin-domain containing receptor kinase S.4"/>
    <property type="match status" value="1"/>
</dbReference>
<dbReference type="PROSITE" id="PS50011">
    <property type="entry name" value="PROTEIN_KINASE_DOM"/>
    <property type="match status" value="1"/>
</dbReference>
<evidence type="ECO:0000256" key="11">
    <source>
        <dbReference type="ARBA" id="ARBA00022734"/>
    </source>
</evidence>
<dbReference type="GO" id="GO:0005524">
    <property type="term" value="F:ATP binding"/>
    <property type="evidence" value="ECO:0007669"/>
    <property type="project" value="UniProtKB-UniRule"/>
</dbReference>